<dbReference type="AlphaFoldDB" id="A0A5B7GKJ5"/>
<protein>
    <submittedName>
        <fullName evidence="2">Uncharacterized protein</fullName>
    </submittedName>
</protein>
<dbReference type="Proteomes" id="UP000324222">
    <property type="component" value="Unassembled WGS sequence"/>
</dbReference>
<name>A0A5B7GKJ5_PORTR</name>
<feature type="region of interest" description="Disordered" evidence="1">
    <location>
        <begin position="41"/>
        <end position="63"/>
    </location>
</feature>
<organism evidence="2 3">
    <name type="scientific">Portunus trituberculatus</name>
    <name type="common">Swimming crab</name>
    <name type="synonym">Neptunus trituberculatus</name>
    <dbReference type="NCBI Taxonomy" id="210409"/>
    <lineage>
        <taxon>Eukaryota</taxon>
        <taxon>Metazoa</taxon>
        <taxon>Ecdysozoa</taxon>
        <taxon>Arthropoda</taxon>
        <taxon>Crustacea</taxon>
        <taxon>Multicrustacea</taxon>
        <taxon>Malacostraca</taxon>
        <taxon>Eumalacostraca</taxon>
        <taxon>Eucarida</taxon>
        <taxon>Decapoda</taxon>
        <taxon>Pleocyemata</taxon>
        <taxon>Brachyura</taxon>
        <taxon>Eubrachyura</taxon>
        <taxon>Portunoidea</taxon>
        <taxon>Portunidae</taxon>
        <taxon>Portuninae</taxon>
        <taxon>Portunus</taxon>
    </lineage>
</organism>
<keyword evidence="3" id="KW-1185">Reference proteome</keyword>
<evidence type="ECO:0000313" key="3">
    <source>
        <dbReference type="Proteomes" id="UP000324222"/>
    </source>
</evidence>
<evidence type="ECO:0000256" key="1">
    <source>
        <dbReference type="SAM" id="MobiDB-lite"/>
    </source>
</evidence>
<comment type="caution">
    <text evidence="2">The sequence shown here is derived from an EMBL/GenBank/DDBJ whole genome shotgun (WGS) entry which is preliminary data.</text>
</comment>
<sequence>MKVRGSIANKDVFLLHLLSSCPLCPVFRVLPWREVLAHAASDTQQSFPHPRPPQGVENVSSIQ</sequence>
<evidence type="ECO:0000313" key="2">
    <source>
        <dbReference type="EMBL" id="MPC58066.1"/>
    </source>
</evidence>
<gene>
    <name evidence="2" type="ORF">E2C01_052061</name>
</gene>
<reference evidence="2 3" key="1">
    <citation type="submission" date="2019-05" db="EMBL/GenBank/DDBJ databases">
        <title>Another draft genome of Portunus trituberculatus and its Hox gene families provides insights of decapod evolution.</title>
        <authorList>
            <person name="Jeong J.-H."/>
            <person name="Song I."/>
            <person name="Kim S."/>
            <person name="Choi T."/>
            <person name="Kim D."/>
            <person name="Ryu S."/>
            <person name="Kim W."/>
        </authorList>
    </citation>
    <scope>NUCLEOTIDE SEQUENCE [LARGE SCALE GENOMIC DNA]</scope>
    <source>
        <tissue evidence="2">Muscle</tissue>
    </source>
</reference>
<dbReference type="EMBL" id="VSRR010015342">
    <property type="protein sequence ID" value="MPC58066.1"/>
    <property type="molecule type" value="Genomic_DNA"/>
</dbReference>
<proteinExistence type="predicted"/>
<accession>A0A5B7GKJ5</accession>